<feature type="domain" description="Histidine kinase/HSP90-like ATPase" evidence="1">
    <location>
        <begin position="38"/>
        <end position="138"/>
    </location>
</feature>
<dbReference type="AlphaFoldDB" id="A0A7X2IPH5"/>
<organism evidence="2 3">
    <name type="scientific">Pseudoduganella rivuli</name>
    <dbReference type="NCBI Taxonomy" id="2666085"/>
    <lineage>
        <taxon>Bacteria</taxon>
        <taxon>Pseudomonadati</taxon>
        <taxon>Pseudomonadota</taxon>
        <taxon>Betaproteobacteria</taxon>
        <taxon>Burkholderiales</taxon>
        <taxon>Oxalobacteraceae</taxon>
        <taxon>Telluria group</taxon>
        <taxon>Pseudoduganella</taxon>
    </lineage>
</organism>
<dbReference type="CDD" id="cd16934">
    <property type="entry name" value="HATPase_RsbT-like"/>
    <property type="match status" value="1"/>
</dbReference>
<evidence type="ECO:0000313" key="2">
    <source>
        <dbReference type="EMBL" id="MRV73645.1"/>
    </source>
</evidence>
<dbReference type="InterPro" id="IPR036890">
    <property type="entry name" value="HATPase_C_sf"/>
</dbReference>
<dbReference type="EMBL" id="WKJJ01000011">
    <property type="protein sequence ID" value="MRV73645.1"/>
    <property type="molecule type" value="Genomic_DNA"/>
</dbReference>
<gene>
    <name evidence="2" type="ORF">GJ700_18190</name>
</gene>
<dbReference type="SMART" id="SM00387">
    <property type="entry name" value="HATPase_c"/>
    <property type="match status" value="1"/>
</dbReference>
<dbReference type="RefSeq" id="WP_154376428.1">
    <property type="nucleotide sequence ID" value="NZ_WKJJ01000011.1"/>
</dbReference>
<name>A0A7X2IPH5_9BURK</name>
<protein>
    <submittedName>
        <fullName evidence="2">Anti-sigma regulatory factor</fullName>
    </submittedName>
</protein>
<proteinExistence type="predicted"/>
<dbReference type="InterPro" id="IPR003594">
    <property type="entry name" value="HATPase_dom"/>
</dbReference>
<keyword evidence="3" id="KW-1185">Reference proteome</keyword>
<evidence type="ECO:0000313" key="3">
    <source>
        <dbReference type="Proteomes" id="UP000446768"/>
    </source>
</evidence>
<dbReference type="Proteomes" id="UP000446768">
    <property type="component" value="Unassembled WGS sequence"/>
</dbReference>
<reference evidence="2 3" key="1">
    <citation type="submission" date="2019-11" db="EMBL/GenBank/DDBJ databases">
        <title>Novel species isolated from a subtropical stream in China.</title>
        <authorList>
            <person name="Lu H."/>
        </authorList>
    </citation>
    <scope>NUCLEOTIDE SEQUENCE [LARGE SCALE GENOMIC DNA]</scope>
    <source>
        <strain evidence="2 3">FT92W</strain>
    </source>
</reference>
<dbReference type="SUPFAM" id="SSF55874">
    <property type="entry name" value="ATPase domain of HSP90 chaperone/DNA topoisomerase II/histidine kinase"/>
    <property type="match status" value="1"/>
</dbReference>
<accession>A0A7X2IPH5</accession>
<evidence type="ECO:0000259" key="1">
    <source>
        <dbReference type="SMART" id="SM00387"/>
    </source>
</evidence>
<comment type="caution">
    <text evidence="2">The sequence shown here is derived from an EMBL/GenBank/DDBJ whole genome shotgun (WGS) entry which is preliminary data.</text>
</comment>
<sequence length="138" mass="14789">MNHVDTGLAILPLRNDEDVVRLRQQVREKLVTLGFSLIDQTKMVTAASELARNTLRYGGGGEAHVRQVQHGMRNGMQLVFIDQGPGIADIAQALAEGFTTGGGMGLGLPGAKRLADEFDIQSTPGAGTTVSITKWKPY</sequence>
<dbReference type="Pfam" id="PF02518">
    <property type="entry name" value="HATPase_c"/>
    <property type="match status" value="1"/>
</dbReference>
<dbReference type="Gene3D" id="3.30.565.10">
    <property type="entry name" value="Histidine kinase-like ATPase, C-terminal domain"/>
    <property type="match status" value="1"/>
</dbReference>